<dbReference type="Proteomes" id="UP000044602">
    <property type="component" value="Unassembled WGS sequence"/>
</dbReference>
<dbReference type="EMBL" id="CVQI01034162">
    <property type="protein sequence ID" value="CRK44640.1"/>
    <property type="molecule type" value="Genomic_DNA"/>
</dbReference>
<feature type="region of interest" description="Disordered" evidence="3">
    <location>
        <begin position="851"/>
        <end position="895"/>
    </location>
</feature>
<feature type="region of interest" description="Disordered" evidence="3">
    <location>
        <begin position="734"/>
        <end position="774"/>
    </location>
</feature>
<evidence type="ECO:0000313" key="8">
    <source>
        <dbReference type="Proteomes" id="UP000045706"/>
    </source>
</evidence>
<keyword evidence="2" id="KW-0677">Repeat</keyword>
<organism evidence="5 7">
    <name type="scientific">Verticillium longisporum</name>
    <name type="common">Verticillium dahliae var. longisporum</name>
    <dbReference type="NCBI Taxonomy" id="100787"/>
    <lineage>
        <taxon>Eukaryota</taxon>
        <taxon>Fungi</taxon>
        <taxon>Dikarya</taxon>
        <taxon>Ascomycota</taxon>
        <taxon>Pezizomycotina</taxon>
        <taxon>Sordariomycetes</taxon>
        <taxon>Hypocreomycetidae</taxon>
        <taxon>Glomerellales</taxon>
        <taxon>Plectosphaerellaceae</taxon>
        <taxon>Verticillium</taxon>
    </lineage>
</organism>
<evidence type="ECO:0000313" key="6">
    <source>
        <dbReference type="EMBL" id="CRK44640.1"/>
    </source>
</evidence>
<evidence type="ECO:0000256" key="3">
    <source>
        <dbReference type="SAM" id="MobiDB-lite"/>
    </source>
</evidence>
<feature type="region of interest" description="Disordered" evidence="3">
    <location>
        <begin position="568"/>
        <end position="603"/>
    </location>
</feature>
<reference evidence="7 8" key="1">
    <citation type="submission" date="2015-05" db="EMBL/GenBank/DDBJ databases">
        <authorList>
            <person name="Fogelqvist Johan"/>
        </authorList>
    </citation>
    <scope>NUCLEOTIDE SEQUENCE [LARGE SCALE GENOMIC DNA]</scope>
    <source>
        <strain evidence="5">VL1</strain>
        <strain evidence="6">VL2</strain>
    </source>
</reference>
<keyword evidence="1" id="KW-0880">Kelch repeat</keyword>
<dbReference type="PANTHER" id="PTHR46228:SF2">
    <property type="entry name" value="KELCH REPEAT PROTEIN (AFU_ORTHOLOGUE AFUA_4G14350)"/>
    <property type="match status" value="1"/>
</dbReference>
<proteinExistence type="predicted"/>
<evidence type="ECO:0000313" key="5">
    <source>
        <dbReference type="EMBL" id="CRK11314.1"/>
    </source>
</evidence>
<dbReference type="SUPFAM" id="SSF117281">
    <property type="entry name" value="Kelch motif"/>
    <property type="match status" value="1"/>
</dbReference>
<dbReference type="AlphaFoldDB" id="A0A0G4KNJ3"/>
<keyword evidence="4" id="KW-0812">Transmembrane</keyword>
<dbReference type="PANTHER" id="PTHR46228">
    <property type="entry name" value="KELCH DOMAIN-CONTAINING PROTEIN"/>
    <property type="match status" value="1"/>
</dbReference>
<keyword evidence="4" id="KW-1133">Transmembrane helix</keyword>
<dbReference type="InterPro" id="IPR015915">
    <property type="entry name" value="Kelch-typ_b-propeller"/>
</dbReference>
<dbReference type="Proteomes" id="UP000045706">
    <property type="component" value="Unassembled WGS sequence"/>
</dbReference>
<dbReference type="EMBL" id="CVQH01002780">
    <property type="protein sequence ID" value="CRK11314.1"/>
    <property type="molecule type" value="Genomic_DNA"/>
</dbReference>
<feature type="compositionally biased region" description="Polar residues" evidence="3">
    <location>
        <begin position="884"/>
        <end position="895"/>
    </location>
</feature>
<keyword evidence="7" id="KW-1185">Reference proteome</keyword>
<feature type="compositionally biased region" description="Gly residues" evidence="3">
    <location>
        <begin position="578"/>
        <end position="594"/>
    </location>
</feature>
<evidence type="ECO:0000256" key="2">
    <source>
        <dbReference type="ARBA" id="ARBA00022737"/>
    </source>
</evidence>
<feature type="transmembrane region" description="Helical" evidence="4">
    <location>
        <begin position="608"/>
        <end position="632"/>
    </location>
</feature>
<gene>
    <name evidence="5" type="ORF">BN1708_010120</name>
    <name evidence="6" type="ORF">BN1723_006233</name>
</gene>
<name>A0A0G4KNJ3_VERLO</name>
<keyword evidence="4" id="KW-0472">Membrane</keyword>
<evidence type="ECO:0000313" key="7">
    <source>
        <dbReference type="Proteomes" id="UP000044602"/>
    </source>
</evidence>
<evidence type="ECO:0000256" key="1">
    <source>
        <dbReference type="ARBA" id="ARBA00022441"/>
    </source>
</evidence>
<protein>
    <submittedName>
        <fullName evidence="5">Uncharacterized protein</fullName>
    </submittedName>
</protein>
<dbReference type="Gene3D" id="2.120.10.80">
    <property type="entry name" value="Kelch-type beta propeller"/>
    <property type="match status" value="1"/>
</dbReference>
<dbReference type="STRING" id="100787.A0A0G4KNJ3"/>
<feature type="compositionally biased region" description="Polar residues" evidence="3">
    <location>
        <begin position="737"/>
        <end position="752"/>
    </location>
</feature>
<evidence type="ECO:0000256" key="4">
    <source>
        <dbReference type="SAM" id="Phobius"/>
    </source>
</evidence>
<accession>A0A0G4KNJ3</accession>
<sequence>QLRCHARDSSRSPIRGVEPDTITSVSDLTSNLPSDLTCTTAIAQSSVRTLPVALLLRRFHLGPSTRASRAMVRAVAFFSLTATVGVVFAQFEGWAENQINASICLWAQARGAVIRDKVYLDGGFQYWRQGLSNGQYGAPEQQENPLGLLYYLNFSRPFRSSDNLTSLFGTISKARGGIGNVNNDAPNYYDGAMLVNDAQLSLYGGLVKKTDAFLPPRADDALTYQVYQYGPVRDQFQPGFVANTLPSGMTRYVAYGGAVSAPSENMAWYVGGLRAPHWGPIFQRNTNLTENAVNASNTLLTLNMASQTDLLWKNVTLPDGVKGRANPEVVWVPVGGRGILVVIGGVTHPDWLTSTRKSENPGRSKTESDEFASTIDIFDIANNAWYRQATSGGPTARTRACAVVAPAQDQSSFTIYYYGGYPGVDPTVEMNDEVWSLSLPSFTWTMLSAGRPGYGRNGHNCFMPYPDQMMVIGGMTSEAGTSLACLTDLIRIYNLTSGQWMDGYDPERHAEYGVPAAVRAVIGGSAAGGATLTTPSPSGWSRTELADVFATPYPMSKIQTWYPYTRQPMANQPTNTAGDGGAGNGGAGNGGAGNGRDTLQGSRGVPHWVGPTLGAVLGFVCLSVLLAGLCLWRRRKLRHRGTQPGYNGTRILSWIWGQPTDDKAPTLTTIEEMPSNTDAVARFAAGAPSVVADSAVPSEMMDTTVAELPDTSSPLELPDTGLTPMEIMYKHTHFGDPSSTTSIRPTYHYSSVSDDDRQSASCSSGVLSPYSPTSPPARWIVSPLDASEPVVGIRDRVLSAISAVSTVSSARERDTAHLRQTSEATVSAASDADNLVPVALASLRDISVAGPAVPVSGPIRPSGLSSVQDDGKPSAVVQKAGPQNVRSVGNAKDQN</sequence>
<feature type="non-terminal residue" evidence="5">
    <location>
        <position position="1"/>
    </location>
</feature>